<sequence length="504" mass="58461">MNEVDLILSNLDVRDLQGISFKRGIFDFIVETPKGRHEKQEQALQILTDNVTEEFLYGGAAGGAKSWTGCCWLMFQCINFPGTRWFIGREELKRITESTLITFFKVASAYGIRNGIDFKYNGQKNFIQFKNGSRIDLLELKFLPRDPAYERFGSTEYTGGWIEEGGEIDFGAYDVLKTRIGRQYNEKYNLIGKLFITCNPKKNWMYTTFYLPNKQGKLPELMKYLAAFVQDNPHIDNGYVERLRRTKDKAKKERLLNGNWEYDDDPNAMCKYDDLLAMFSNIHLWDRYNNLTVKPKWYITADVARFGSDKARIGVWWGWILMEHHSFDKSSTTDIQACINAMRSKYGIPAHQCIADEDGVGGGVVDLCGILGFVNNAKPIVTDEARENETRMYGDSRGELPPDKENYQNLQTQCAYLLADDISGHNIFLKCIESESDKQEINEEFSWLKTYKVDDERKLRILPKEEVKKQIGRSPDWRDLILMRKYFDLVSVQEEIDDSIFDLF</sequence>
<dbReference type="InterPro" id="IPR027417">
    <property type="entry name" value="P-loop_NTPase"/>
</dbReference>
<organism evidence="1 2">
    <name type="scientific">Sphingobacterium psychroaquaticum</name>
    <dbReference type="NCBI Taxonomy" id="561061"/>
    <lineage>
        <taxon>Bacteria</taxon>
        <taxon>Pseudomonadati</taxon>
        <taxon>Bacteroidota</taxon>
        <taxon>Sphingobacteriia</taxon>
        <taxon>Sphingobacteriales</taxon>
        <taxon>Sphingobacteriaceae</taxon>
        <taxon>Sphingobacterium</taxon>
    </lineage>
</organism>
<dbReference type="Pfam" id="PF03237">
    <property type="entry name" value="Terminase_6N"/>
    <property type="match status" value="1"/>
</dbReference>
<dbReference type="Gene3D" id="3.30.420.240">
    <property type="match status" value="1"/>
</dbReference>
<dbReference type="EMBL" id="FXAU01000003">
    <property type="protein sequence ID" value="SMG32088.1"/>
    <property type="molecule type" value="Genomic_DNA"/>
</dbReference>
<gene>
    <name evidence="1" type="ORF">SAMN05660862_2231</name>
</gene>
<dbReference type="RefSeq" id="WP_085472951.1">
    <property type="nucleotide sequence ID" value="NZ_FXAU01000003.1"/>
</dbReference>
<dbReference type="OrthoDB" id="924847at2"/>
<protein>
    <submittedName>
        <fullName evidence="1">Terminase-like family protein</fullName>
    </submittedName>
</protein>
<reference evidence="1 2" key="1">
    <citation type="submission" date="2017-04" db="EMBL/GenBank/DDBJ databases">
        <authorList>
            <person name="Afonso C.L."/>
            <person name="Miller P.J."/>
            <person name="Scott M.A."/>
            <person name="Spackman E."/>
            <person name="Goraichik I."/>
            <person name="Dimitrov K.M."/>
            <person name="Suarez D.L."/>
            <person name="Swayne D.E."/>
        </authorList>
    </citation>
    <scope>NUCLEOTIDE SEQUENCE [LARGE SCALE GENOMIC DNA]</scope>
    <source>
        <strain evidence="1 2">DSM 22418</strain>
    </source>
</reference>
<keyword evidence="2" id="KW-1185">Reference proteome</keyword>
<name>A0A1X7JW79_9SPHI</name>
<proteinExistence type="predicted"/>
<dbReference type="AlphaFoldDB" id="A0A1X7JW79"/>
<dbReference type="Gene3D" id="3.40.50.300">
    <property type="entry name" value="P-loop containing nucleotide triphosphate hydrolases"/>
    <property type="match status" value="1"/>
</dbReference>
<accession>A0A1X7JW79</accession>
<dbReference type="STRING" id="561061.SAMN05660862_2231"/>
<evidence type="ECO:0000313" key="1">
    <source>
        <dbReference type="EMBL" id="SMG32088.1"/>
    </source>
</evidence>
<dbReference type="Proteomes" id="UP000192980">
    <property type="component" value="Unassembled WGS sequence"/>
</dbReference>
<evidence type="ECO:0000313" key="2">
    <source>
        <dbReference type="Proteomes" id="UP000192980"/>
    </source>
</evidence>